<dbReference type="Proteomes" id="UP000738349">
    <property type="component" value="Unassembled WGS sequence"/>
</dbReference>
<feature type="region of interest" description="Disordered" evidence="2">
    <location>
        <begin position="47"/>
        <end position="96"/>
    </location>
</feature>
<dbReference type="OrthoDB" id="2283488at2759"/>
<comment type="caution">
    <text evidence="4">The sequence shown here is derived from an EMBL/GenBank/DDBJ whole genome shotgun (WGS) entry which is preliminary data.</text>
</comment>
<gene>
    <name evidence="4" type="ORF">EDB81DRAFT_503120</name>
</gene>
<dbReference type="PROSITE" id="PS50048">
    <property type="entry name" value="ZN2_CY6_FUNGAL_2"/>
    <property type="match status" value="1"/>
</dbReference>
<dbReference type="CDD" id="cd00067">
    <property type="entry name" value="GAL4"/>
    <property type="match status" value="1"/>
</dbReference>
<feature type="compositionally biased region" description="Low complexity" evidence="2">
    <location>
        <begin position="87"/>
        <end position="96"/>
    </location>
</feature>
<dbReference type="InterPro" id="IPR050797">
    <property type="entry name" value="Carb_Metab_Trans_Reg"/>
</dbReference>
<evidence type="ECO:0000313" key="5">
    <source>
        <dbReference type="Proteomes" id="UP000738349"/>
    </source>
</evidence>
<reference evidence="4" key="1">
    <citation type="journal article" date="2021" name="Nat. Commun.">
        <title>Genetic determinants of endophytism in the Arabidopsis root mycobiome.</title>
        <authorList>
            <person name="Mesny F."/>
            <person name="Miyauchi S."/>
            <person name="Thiergart T."/>
            <person name="Pickel B."/>
            <person name="Atanasova L."/>
            <person name="Karlsson M."/>
            <person name="Huettel B."/>
            <person name="Barry K.W."/>
            <person name="Haridas S."/>
            <person name="Chen C."/>
            <person name="Bauer D."/>
            <person name="Andreopoulos W."/>
            <person name="Pangilinan J."/>
            <person name="LaButti K."/>
            <person name="Riley R."/>
            <person name="Lipzen A."/>
            <person name="Clum A."/>
            <person name="Drula E."/>
            <person name="Henrissat B."/>
            <person name="Kohler A."/>
            <person name="Grigoriev I.V."/>
            <person name="Martin F.M."/>
            <person name="Hacquard S."/>
        </authorList>
    </citation>
    <scope>NUCLEOTIDE SEQUENCE</scope>
    <source>
        <strain evidence="4">MPI-CAGE-AT-0147</strain>
    </source>
</reference>
<dbReference type="InterPro" id="IPR036864">
    <property type="entry name" value="Zn2-C6_fun-type_DNA-bd_sf"/>
</dbReference>
<dbReference type="SUPFAM" id="SSF57701">
    <property type="entry name" value="Zn2/Cys6 DNA-binding domain"/>
    <property type="match status" value="1"/>
</dbReference>
<dbReference type="GO" id="GO:0000981">
    <property type="term" value="F:DNA-binding transcription factor activity, RNA polymerase II-specific"/>
    <property type="evidence" value="ECO:0007669"/>
    <property type="project" value="InterPro"/>
</dbReference>
<dbReference type="EMBL" id="JAGMUV010000009">
    <property type="protein sequence ID" value="KAH7143720.1"/>
    <property type="molecule type" value="Genomic_DNA"/>
</dbReference>
<dbReference type="InterPro" id="IPR001138">
    <property type="entry name" value="Zn2Cys6_DnaBD"/>
</dbReference>
<dbReference type="CDD" id="cd12148">
    <property type="entry name" value="fungal_TF_MHR"/>
    <property type="match status" value="1"/>
</dbReference>
<sequence length="290" mass="32122">MNVLVITTMPKRACDACRKRKVKCDQLSPTCSPCGLANLLCTYDVPRRKRGPKPRDRPCDVDRSIRVDEGETEVENGDSDCQTQGGPNSLSSPLSSFVSSPPPLAHDIHQVVDLESGIVNTAQPIAYHHEILSSLARKKLAPEESVRQCINLYLEWVFPLMPIVCESILRSQASLMLPPFMEKPLSPLFTITADMIRSVRTYSMTAALCALIAHIKPCKNSPRDDTLAALFLTSSQATLHPCSAYDISYPDSTSLSIRIFQSSCYRMMGNACLSRHVMGEAVRLAQHMRL</sequence>
<dbReference type="Gene3D" id="4.10.240.10">
    <property type="entry name" value="Zn(2)-C6 fungal-type DNA-binding domain"/>
    <property type="match status" value="1"/>
</dbReference>
<evidence type="ECO:0000259" key="3">
    <source>
        <dbReference type="PROSITE" id="PS50048"/>
    </source>
</evidence>
<organism evidence="4 5">
    <name type="scientific">Dactylonectria macrodidyma</name>
    <dbReference type="NCBI Taxonomy" id="307937"/>
    <lineage>
        <taxon>Eukaryota</taxon>
        <taxon>Fungi</taxon>
        <taxon>Dikarya</taxon>
        <taxon>Ascomycota</taxon>
        <taxon>Pezizomycotina</taxon>
        <taxon>Sordariomycetes</taxon>
        <taxon>Hypocreomycetidae</taxon>
        <taxon>Hypocreales</taxon>
        <taxon>Nectriaceae</taxon>
        <taxon>Dactylonectria</taxon>
    </lineage>
</organism>
<dbReference type="SMART" id="SM00066">
    <property type="entry name" value="GAL4"/>
    <property type="match status" value="1"/>
</dbReference>
<dbReference type="AlphaFoldDB" id="A0A9P9ESP4"/>
<evidence type="ECO:0000256" key="2">
    <source>
        <dbReference type="SAM" id="MobiDB-lite"/>
    </source>
</evidence>
<dbReference type="PANTHER" id="PTHR31668">
    <property type="entry name" value="GLUCOSE TRANSPORT TRANSCRIPTION REGULATOR RGT1-RELATED-RELATED"/>
    <property type="match status" value="1"/>
</dbReference>
<dbReference type="PROSITE" id="PS00463">
    <property type="entry name" value="ZN2_CY6_FUNGAL_1"/>
    <property type="match status" value="1"/>
</dbReference>
<dbReference type="PANTHER" id="PTHR31668:SF24">
    <property type="entry name" value="TRANSCRIPTION FACTOR, PUTATIVE-RELATED"/>
    <property type="match status" value="1"/>
</dbReference>
<keyword evidence="5" id="KW-1185">Reference proteome</keyword>
<dbReference type="Pfam" id="PF00172">
    <property type="entry name" value="Zn_clus"/>
    <property type="match status" value="1"/>
</dbReference>
<feature type="domain" description="Zn(2)-C6 fungal-type" evidence="3">
    <location>
        <begin position="13"/>
        <end position="43"/>
    </location>
</feature>
<protein>
    <recommendedName>
        <fullName evidence="3">Zn(2)-C6 fungal-type domain-containing protein</fullName>
    </recommendedName>
</protein>
<evidence type="ECO:0000313" key="4">
    <source>
        <dbReference type="EMBL" id="KAH7143720.1"/>
    </source>
</evidence>
<proteinExistence type="predicted"/>
<evidence type="ECO:0000256" key="1">
    <source>
        <dbReference type="ARBA" id="ARBA00023242"/>
    </source>
</evidence>
<accession>A0A9P9ESP4</accession>
<name>A0A9P9ESP4_9HYPO</name>
<feature type="compositionally biased region" description="Basic and acidic residues" evidence="2">
    <location>
        <begin position="53"/>
        <end position="69"/>
    </location>
</feature>
<dbReference type="GO" id="GO:0008270">
    <property type="term" value="F:zinc ion binding"/>
    <property type="evidence" value="ECO:0007669"/>
    <property type="project" value="InterPro"/>
</dbReference>
<keyword evidence="1" id="KW-0539">Nucleus</keyword>